<sequence length="421" mass="44990">MADEDLVAEVERLRAENDKLQRKTARRERRRRAAVVGLLVLGCGLAALSVVAIWLRVTLLDTDRYVNTVAPIAAQPAVQQAVADKLDTAINQKIDFSSLAQQVLPDRADVLGPVIETGVQGFIRTRIDEFTKSPRFQELWIEANRRAHTRLVELLVGGQSKRLVLDNDTVYLDLSPVIERIKTGLQDRGLTRIADAIPPTVDGRIELVQSQALVSAQKGVKLLKAIAILLPVLAVLCLAGSVYLSRPRLRGLLRAGIGVALAMLLLVAALGIARSAYLDALGNGALPRDAASGIFDAVVAFLRHGLRIVTAVAVALALVAFIFGLPLGKVWNALVTDSRRTWIAEHRNPLLIADAVIAGLWLLLRNPLTGGAALVILLVAAIAAGAIALLGLQAGDSVADEFDADHQGDHGHDHGVVGGHP</sequence>
<keyword evidence="2" id="KW-1133">Transmembrane helix</keyword>
<feature type="transmembrane region" description="Helical" evidence="2">
    <location>
        <begin position="33"/>
        <end position="55"/>
    </location>
</feature>
<accession>A0A9X3MQP7</accession>
<gene>
    <name evidence="3" type="ORF">OM076_07125</name>
</gene>
<evidence type="ECO:0000313" key="3">
    <source>
        <dbReference type="EMBL" id="MDA0160027.1"/>
    </source>
</evidence>
<feature type="transmembrane region" description="Helical" evidence="2">
    <location>
        <begin position="348"/>
        <end position="364"/>
    </location>
</feature>
<evidence type="ECO:0000256" key="2">
    <source>
        <dbReference type="SAM" id="Phobius"/>
    </source>
</evidence>
<keyword evidence="4" id="KW-1185">Reference proteome</keyword>
<evidence type="ECO:0000256" key="1">
    <source>
        <dbReference type="SAM" id="Coils"/>
    </source>
</evidence>
<evidence type="ECO:0008006" key="5">
    <source>
        <dbReference type="Google" id="ProtNLM"/>
    </source>
</evidence>
<name>A0A9X3MQP7_9ACTN</name>
<feature type="transmembrane region" description="Helical" evidence="2">
    <location>
        <begin position="308"/>
        <end position="327"/>
    </location>
</feature>
<proteinExistence type="predicted"/>
<protein>
    <recommendedName>
        <fullName evidence="5">Integral membrane protein</fullName>
    </recommendedName>
</protein>
<evidence type="ECO:0000313" key="4">
    <source>
        <dbReference type="Proteomes" id="UP001149140"/>
    </source>
</evidence>
<feature type="coiled-coil region" evidence="1">
    <location>
        <begin position="3"/>
        <end position="30"/>
    </location>
</feature>
<dbReference type="RefSeq" id="WP_270038796.1">
    <property type="nucleotide sequence ID" value="NZ_JAPDOD010000004.1"/>
</dbReference>
<dbReference type="AlphaFoldDB" id="A0A9X3MQP7"/>
<feature type="transmembrane region" description="Helical" evidence="2">
    <location>
        <begin position="251"/>
        <end position="273"/>
    </location>
</feature>
<feature type="transmembrane region" description="Helical" evidence="2">
    <location>
        <begin position="222"/>
        <end position="244"/>
    </location>
</feature>
<keyword evidence="2" id="KW-0812">Transmembrane</keyword>
<dbReference type="EMBL" id="JAPDOD010000004">
    <property type="protein sequence ID" value="MDA0160027.1"/>
    <property type="molecule type" value="Genomic_DNA"/>
</dbReference>
<organism evidence="3 4">
    <name type="scientific">Solirubrobacter ginsenosidimutans</name>
    <dbReference type="NCBI Taxonomy" id="490573"/>
    <lineage>
        <taxon>Bacteria</taxon>
        <taxon>Bacillati</taxon>
        <taxon>Actinomycetota</taxon>
        <taxon>Thermoleophilia</taxon>
        <taxon>Solirubrobacterales</taxon>
        <taxon>Solirubrobacteraceae</taxon>
        <taxon>Solirubrobacter</taxon>
    </lineage>
</organism>
<feature type="transmembrane region" description="Helical" evidence="2">
    <location>
        <begin position="370"/>
        <end position="392"/>
    </location>
</feature>
<dbReference type="Proteomes" id="UP001149140">
    <property type="component" value="Unassembled WGS sequence"/>
</dbReference>
<keyword evidence="1" id="KW-0175">Coiled coil</keyword>
<keyword evidence="2" id="KW-0472">Membrane</keyword>
<comment type="caution">
    <text evidence="3">The sequence shown here is derived from an EMBL/GenBank/DDBJ whole genome shotgun (WGS) entry which is preliminary data.</text>
</comment>
<reference evidence="3" key="1">
    <citation type="submission" date="2022-10" db="EMBL/GenBank/DDBJ databases">
        <title>The WGS of Solirubrobacter ginsenosidimutans DSM 21036.</title>
        <authorList>
            <person name="Jiang Z."/>
        </authorList>
    </citation>
    <scope>NUCLEOTIDE SEQUENCE</scope>
    <source>
        <strain evidence="3">DSM 21036</strain>
    </source>
</reference>